<reference evidence="2" key="2">
    <citation type="journal article" date="2008" name="Nucleic Acids Res.">
        <title>The rice annotation project database (RAP-DB): 2008 update.</title>
        <authorList>
            <consortium name="The rice annotation project (RAP)"/>
        </authorList>
    </citation>
    <scope>GENOME REANNOTATION</scope>
    <source>
        <strain evidence="2">cv. Nipponbare</strain>
    </source>
</reference>
<proteinExistence type="predicted"/>
<reference evidence="2" key="1">
    <citation type="journal article" date="2005" name="Nature">
        <title>The map-based sequence of the rice genome.</title>
        <authorList>
            <consortium name="International rice genome sequencing project (IRGSP)"/>
            <person name="Matsumoto T."/>
            <person name="Wu J."/>
            <person name="Kanamori H."/>
            <person name="Katayose Y."/>
            <person name="Fujisawa M."/>
            <person name="Namiki N."/>
            <person name="Mizuno H."/>
            <person name="Yamamoto K."/>
            <person name="Antonio B.A."/>
            <person name="Baba T."/>
            <person name="Sakata K."/>
            <person name="Nagamura Y."/>
            <person name="Aoki H."/>
            <person name="Arikawa K."/>
            <person name="Arita K."/>
            <person name="Bito T."/>
            <person name="Chiden Y."/>
            <person name="Fujitsuka N."/>
            <person name="Fukunaka R."/>
            <person name="Hamada M."/>
            <person name="Harada C."/>
            <person name="Hayashi A."/>
            <person name="Hijishita S."/>
            <person name="Honda M."/>
            <person name="Hosokawa S."/>
            <person name="Ichikawa Y."/>
            <person name="Idonuma A."/>
            <person name="Iijima M."/>
            <person name="Ikeda M."/>
            <person name="Ikeno M."/>
            <person name="Ito K."/>
            <person name="Ito S."/>
            <person name="Ito T."/>
            <person name="Ito Y."/>
            <person name="Ito Y."/>
            <person name="Iwabuchi A."/>
            <person name="Kamiya K."/>
            <person name="Karasawa W."/>
            <person name="Kurita K."/>
            <person name="Katagiri S."/>
            <person name="Kikuta A."/>
            <person name="Kobayashi H."/>
            <person name="Kobayashi N."/>
            <person name="Machita K."/>
            <person name="Maehara T."/>
            <person name="Masukawa M."/>
            <person name="Mizubayashi T."/>
            <person name="Mukai Y."/>
            <person name="Nagasaki H."/>
            <person name="Nagata Y."/>
            <person name="Naito S."/>
            <person name="Nakashima M."/>
            <person name="Nakama Y."/>
            <person name="Nakamichi Y."/>
            <person name="Nakamura M."/>
            <person name="Meguro A."/>
            <person name="Negishi M."/>
            <person name="Ohta I."/>
            <person name="Ohta T."/>
            <person name="Okamoto M."/>
            <person name="Ono N."/>
            <person name="Saji S."/>
            <person name="Sakaguchi M."/>
            <person name="Sakai K."/>
            <person name="Shibata M."/>
            <person name="Shimokawa T."/>
            <person name="Song J."/>
            <person name="Takazaki Y."/>
            <person name="Terasawa K."/>
            <person name="Tsugane M."/>
            <person name="Tsuji K."/>
            <person name="Ueda S."/>
            <person name="Waki K."/>
            <person name="Yamagata H."/>
            <person name="Yamamoto M."/>
            <person name="Yamamoto S."/>
            <person name="Yamane H."/>
            <person name="Yoshiki S."/>
            <person name="Yoshihara R."/>
            <person name="Yukawa K."/>
            <person name="Zhong H."/>
            <person name="Yano M."/>
            <person name="Yuan Q."/>
            <person name="Ouyang S."/>
            <person name="Liu J."/>
            <person name="Jones K.M."/>
            <person name="Gansberger K."/>
            <person name="Moffat K."/>
            <person name="Hill J."/>
            <person name="Bera J."/>
            <person name="Fadrosh D."/>
            <person name="Jin S."/>
            <person name="Johri S."/>
            <person name="Kim M."/>
            <person name="Overton L."/>
            <person name="Reardon M."/>
            <person name="Tsitrin T."/>
            <person name="Vuong H."/>
            <person name="Weaver B."/>
            <person name="Ciecko A."/>
            <person name="Tallon L."/>
            <person name="Jackson J."/>
            <person name="Pai G."/>
            <person name="Aken S.V."/>
            <person name="Utterback T."/>
            <person name="Reidmuller S."/>
            <person name="Feldblyum T."/>
            <person name="Hsiao J."/>
            <person name="Zismann V."/>
            <person name="Iobst S."/>
            <person name="de Vazeille A.R."/>
            <person name="Buell C.R."/>
            <person name="Ying K."/>
            <person name="Li Y."/>
            <person name="Lu T."/>
            <person name="Huang Y."/>
            <person name="Zhao Q."/>
            <person name="Feng Q."/>
            <person name="Zhang L."/>
            <person name="Zhu J."/>
            <person name="Weng Q."/>
            <person name="Mu J."/>
            <person name="Lu Y."/>
            <person name="Fan D."/>
            <person name="Liu Y."/>
            <person name="Guan J."/>
            <person name="Zhang Y."/>
            <person name="Yu S."/>
            <person name="Liu X."/>
            <person name="Zhang Y."/>
            <person name="Hong G."/>
            <person name="Han B."/>
            <person name="Choisne N."/>
            <person name="Demange N."/>
            <person name="Orjeda G."/>
            <person name="Samain S."/>
            <person name="Cattolico L."/>
            <person name="Pelletier E."/>
            <person name="Couloux A."/>
            <person name="Segurens B."/>
            <person name="Wincker P."/>
            <person name="D'Hont A."/>
            <person name="Scarpelli C."/>
            <person name="Weissenbach J."/>
            <person name="Salanoubat M."/>
            <person name="Quetier F."/>
            <person name="Yu Y."/>
            <person name="Kim H.R."/>
            <person name="Rambo T."/>
            <person name="Currie J."/>
            <person name="Collura K."/>
            <person name="Luo M."/>
            <person name="Yang T."/>
            <person name="Ammiraju J.S.S."/>
            <person name="Engler F."/>
            <person name="Soderlund C."/>
            <person name="Wing R.A."/>
            <person name="Palmer L.E."/>
            <person name="de la Bastide M."/>
            <person name="Spiegel L."/>
            <person name="Nascimento L."/>
            <person name="Zutavern T."/>
            <person name="O'Shaughnessy A."/>
            <person name="Dike S."/>
            <person name="Dedhia N."/>
            <person name="Preston R."/>
            <person name="Balija V."/>
            <person name="McCombie W.R."/>
            <person name="Chow T."/>
            <person name="Chen H."/>
            <person name="Chung M."/>
            <person name="Chen C."/>
            <person name="Shaw J."/>
            <person name="Wu H."/>
            <person name="Hsiao K."/>
            <person name="Chao Y."/>
            <person name="Chu M."/>
            <person name="Cheng C."/>
            <person name="Hour A."/>
            <person name="Lee P."/>
            <person name="Lin S."/>
            <person name="Lin Y."/>
            <person name="Liou J."/>
            <person name="Liu S."/>
            <person name="Hsing Y."/>
            <person name="Raghuvanshi S."/>
            <person name="Mohanty A."/>
            <person name="Bharti A.K."/>
            <person name="Gaur A."/>
            <person name="Gupta V."/>
            <person name="Kumar D."/>
            <person name="Ravi V."/>
            <person name="Vij S."/>
            <person name="Kapur A."/>
            <person name="Khurana P."/>
            <person name="Khurana P."/>
            <person name="Khurana J.P."/>
            <person name="Tyagi A.K."/>
            <person name="Gaikwad K."/>
            <person name="Singh A."/>
            <person name="Dalal V."/>
            <person name="Srivastava S."/>
            <person name="Dixit A."/>
            <person name="Pal A.K."/>
            <person name="Ghazi I.A."/>
            <person name="Yadav M."/>
            <person name="Pandit A."/>
            <person name="Bhargava A."/>
            <person name="Sureshbabu K."/>
            <person name="Batra K."/>
            <person name="Sharma T.R."/>
            <person name="Mohapatra T."/>
            <person name="Singh N.K."/>
            <person name="Messing J."/>
            <person name="Nelson A.B."/>
            <person name="Fuks G."/>
            <person name="Kavchok S."/>
            <person name="Keizer G."/>
            <person name="Linton E."/>
            <person name="Llaca V."/>
            <person name="Song R."/>
            <person name="Tanyolac B."/>
            <person name="Young S."/>
            <person name="Ho-Il K."/>
            <person name="Hahn J.H."/>
            <person name="Sangsakoo G."/>
            <person name="Vanavichit A."/>
            <person name="de Mattos Luiz.A.T."/>
            <person name="Zimmer P.D."/>
            <person name="Malone G."/>
            <person name="Dellagostin O."/>
            <person name="de Oliveira A.C."/>
            <person name="Bevan M."/>
            <person name="Bancroft I."/>
            <person name="Minx P."/>
            <person name="Cordum H."/>
            <person name="Wilson R."/>
            <person name="Cheng Z."/>
            <person name="Jin W."/>
            <person name="Jiang J."/>
            <person name="Leong S.A."/>
            <person name="Iwama H."/>
            <person name="Gojobori T."/>
            <person name="Itoh T."/>
            <person name="Niimura Y."/>
            <person name="Fujii Y."/>
            <person name="Habara T."/>
            <person name="Sakai H."/>
            <person name="Sato Y."/>
            <person name="Wilson G."/>
            <person name="Kumar K."/>
            <person name="McCouch S."/>
            <person name="Juretic N."/>
            <person name="Hoen D."/>
            <person name="Wright S."/>
            <person name="Bruskiewich R."/>
            <person name="Bureau T."/>
            <person name="Miyao A."/>
            <person name="Hirochika H."/>
            <person name="Nishikawa T."/>
            <person name="Kadowaki K."/>
            <person name="Sugiura M."/>
            <person name="Burr B."/>
            <person name="Sasaki T."/>
        </authorList>
    </citation>
    <scope>NUCLEOTIDE SEQUENCE [LARGE SCALE GENOMIC DNA]</scope>
    <source>
        <strain evidence="2">cv. Nipponbare</strain>
    </source>
</reference>
<accession>Q6K413</accession>
<sequence length="96" mass="10920">MAVAMPSHFIGRRQVEGDCRLLEQCNAKFMMHFLWLAESITGIGINLLNLQALKLLVIELPVLCAVVCYLMGMNIREKGREGRREGQFGQQKLENE</sequence>
<name>Q6K413_ORYSJ</name>
<dbReference type="EMBL" id="AP005589">
    <property type="protein sequence ID" value="BAD23428.1"/>
    <property type="molecule type" value="Genomic_DNA"/>
</dbReference>
<protein>
    <submittedName>
        <fullName evidence="1">Uncharacterized protein</fullName>
    </submittedName>
</protein>
<evidence type="ECO:0000313" key="2">
    <source>
        <dbReference type="Proteomes" id="UP000000763"/>
    </source>
</evidence>
<dbReference type="Proteomes" id="UP000000763">
    <property type="component" value="Chromosome 9"/>
</dbReference>
<evidence type="ECO:0000313" key="1">
    <source>
        <dbReference type="EMBL" id="BAD23428.1"/>
    </source>
</evidence>
<organism evidence="1 2">
    <name type="scientific">Oryza sativa subsp. japonica</name>
    <name type="common">Rice</name>
    <dbReference type="NCBI Taxonomy" id="39947"/>
    <lineage>
        <taxon>Eukaryota</taxon>
        <taxon>Viridiplantae</taxon>
        <taxon>Streptophyta</taxon>
        <taxon>Embryophyta</taxon>
        <taxon>Tracheophyta</taxon>
        <taxon>Spermatophyta</taxon>
        <taxon>Magnoliopsida</taxon>
        <taxon>Liliopsida</taxon>
        <taxon>Poales</taxon>
        <taxon>Poaceae</taxon>
        <taxon>BOP clade</taxon>
        <taxon>Oryzoideae</taxon>
        <taxon>Oryzeae</taxon>
        <taxon>Oryzinae</taxon>
        <taxon>Oryza</taxon>
        <taxon>Oryza sativa</taxon>
    </lineage>
</organism>
<dbReference type="AlphaFoldDB" id="Q6K413"/>
<gene>
    <name evidence="1" type="primary">P0523B07.31</name>
</gene>